<keyword evidence="2" id="KW-0479">Metal-binding</keyword>
<keyword evidence="7" id="KW-0812">Transmembrane</keyword>
<dbReference type="KEGG" id="stac:ABII15_00475"/>
<dbReference type="CDD" id="cd07326">
    <property type="entry name" value="M56_BlaR1_MecR1_like"/>
    <property type="match status" value="1"/>
</dbReference>
<reference evidence="9" key="1">
    <citation type="submission" date="2024-06" db="EMBL/GenBank/DDBJ databases">
        <title>Streptomyces sp. strain HUAS MG91 genome sequences.</title>
        <authorList>
            <person name="Mo P."/>
        </authorList>
    </citation>
    <scope>NUCLEOTIDE SEQUENCE</scope>
    <source>
        <strain evidence="9">HUAS MG91</strain>
    </source>
</reference>
<dbReference type="EMBL" id="CP159534">
    <property type="protein sequence ID" value="XCJ68518.1"/>
    <property type="molecule type" value="Genomic_DNA"/>
</dbReference>
<evidence type="ECO:0000256" key="1">
    <source>
        <dbReference type="ARBA" id="ARBA00022670"/>
    </source>
</evidence>
<evidence type="ECO:0000256" key="4">
    <source>
        <dbReference type="ARBA" id="ARBA00022833"/>
    </source>
</evidence>
<dbReference type="Pfam" id="PF01435">
    <property type="entry name" value="Peptidase_M48"/>
    <property type="match status" value="1"/>
</dbReference>
<keyword evidence="1 6" id="KW-0645">Protease</keyword>
<feature type="transmembrane region" description="Helical" evidence="7">
    <location>
        <begin position="31"/>
        <end position="59"/>
    </location>
</feature>
<organism evidence="9">
    <name type="scientific">Streptomyces tabacisoli</name>
    <dbReference type="NCBI Taxonomy" id="3156398"/>
    <lineage>
        <taxon>Bacteria</taxon>
        <taxon>Bacillati</taxon>
        <taxon>Actinomycetota</taxon>
        <taxon>Actinomycetes</taxon>
        <taxon>Kitasatosporales</taxon>
        <taxon>Streptomycetaceae</taxon>
        <taxon>Streptomyces</taxon>
    </lineage>
</organism>
<protein>
    <submittedName>
        <fullName evidence="9">M56 family metallopeptidase</fullName>
    </submittedName>
</protein>
<dbReference type="PANTHER" id="PTHR34978:SF3">
    <property type="entry name" value="SLR0241 PROTEIN"/>
    <property type="match status" value="1"/>
</dbReference>
<dbReference type="GO" id="GO:0046872">
    <property type="term" value="F:metal ion binding"/>
    <property type="evidence" value="ECO:0007669"/>
    <property type="project" value="UniProtKB-KW"/>
</dbReference>
<comment type="cofactor">
    <cofactor evidence="6">
        <name>Zn(2+)</name>
        <dbReference type="ChEBI" id="CHEBI:29105"/>
    </cofactor>
    <text evidence="6">Binds 1 zinc ion per subunit.</text>
</comment>
<dbReference type="Gene3D" id="3.30.2010.10">
    <property type="entry name" value="Metalloproteases ('zincins'), catalytic domain"/>
    <property type="match status" value="1"/>
</dbReference>
<evidence type="ECO:0000259" key="8">
    <source>
        <dbReference type="Pfam" id="PF01435"/>
    </source>
</evidence>
<keyword evidence="3 6" id="KW-0378">Hydrolase</keyword>
<evidence type="ECO:0000256" key="7">
    <source>
        <dbReference type="SAM" id="Phobius"/>
    </source>
</evidence>
<keyword evidence="5 6" id="KW-0482">Metalloprotease</keyword>
<dbReference type="GO" id="GO:0004222">
    <property type="term" value="F:metalloendopeptidase activity"/>
    <property type="evidence" value="ECO:0007669"/>
    <property type="project" value="InterPro"/>
</dbReference>
<name>A0AAU8IKE6_9ACTN</name>
<keyword evidence="7" id="KW-1133">Transmembrane helix</keyword>
<keyword evidence="7" id="KW-0472">Membrane</keyword>
<accession>A0AAU8IKE6</accession>
<gene>
    <name evidence="9" type="ORF">ABII15_00475</name>
</gene>
<keyword evidence="4 6" id="KW-0862">Zinc</keyword>
<dbReference type="PANTHER" id="PTHR34978">
    <property type="entry name" value="POSSIBLE SENSOR-TRANSDUCER PROTEIN BLAR"/>
    <property type="match status" value="1"/>
</dbReference>
<sequence length="319" mass="33729">MIFAVWLPLLVPFLAAPVAQRVTARLSPRTAVWTLTVTTLALAACSTLALGTLLIAGALRLAPIAALEDIQPHWLGAESWWTAPAAIAAAVALGASAGTVAWRLVRHRRELREARGESGPTAGDLRVAPHDVPYAYALPGRLGRGGTIVVSSAMLRALPVAERDALFAHERAHLRGRHHLFLSTAHLTAAVHPALRALRRPIAFHLERWADESAAATVGDRELTARAIGRAALAAQDSRTRPRRPSPVLGATSGPVPLRVRALLSPATDTRRTVAGRAWRAVATALLCCLAVSAGSALHAVVDLHADVETAEIHQTSGP</sequence>
<dbReference type="InterPro" id="IPR001915">
    <property type="entry name" value="Peptidase_M48"/>
</dbReference>
<dbReference type="AlphaFoldDB" id="A0AAU8IKE6"/>
<evidence type="ECO:0000313" key="9">
    <source>
        <dbReference type="EMBL" id="XCJ68518.1"/>
    </source>
</evidence>
<dbReference type="GO" id="GO:0006508">
    <property type="term" value="P:proteolysis"/>
    <property type="evidence" value="ECO:0007669"/>
    <property type="project" value="UniProtKB-KW"/>
</dbReference>
<evidence type="ECO:0000256" key="5">
    <source>
        <dbReference type="ARBA" id="ARBA00023049"/>
    </source>
</evidence>
<proteinExistence type="inferred from homology"/>
<feature type="domain" description="Peptidase M48" evidence="8">
    <location>
        <begin position="128"/>
        <end position="184"/>
    </location>
</feature>
<evidence type="ECO:0000256" key="2">
    <source>
        <dbReference type="ARBA" id="ARBA00022723"/>
    </source>
</evidence>
<comment type="similarity">
    <text evidence="6">Belongs to the peptidase M48 family.</text>
</comment>
<evidence type="ECO:0000256" key="3">
    <source>
        <dbReference type="ARBA" id="ARBA00022801"/>
    </source>
</evidence>
<evidence type="ECO:0000256" key="6">
    <source>
        <dbReference type="RuleBase" id="RU003983"/>
    </source>
</evidence>
<dbReference type="InterPro" id="IPR052173">
    <property type="entry name" value="Beta-lactam_resp_regulator"/>
</dbReference>
<dbReference type="RefSeq" id="WP_353940204.1">
    <property type="nucleotide sequence ID" value="NZ_CP159534.1"/>
</dbReference>
<feature type="transmembrane region" description="Helical" evidence="7">
    <location>
        <begin position="80"/>
        <end position="105"/>
    </location>
</feature>